<protein>
    <submittedName>
        <fullName evidence="2">Cupin domain-containing protein</fullName>
    </submittedName>
</protein>
<dbReference type="AlphaFoldDB" id="A0AA46THJ5"/>
<dbReference type="PANTHER" id="PTHR37694:SF1">
    <property type="entry name" value="SLR8022 PROTEIN"/>
    <property type="match status" value="1"/>
</dbReference>
<dbReference type="PANTHER" id="PTHR37694">
    <property type="entry name" value="SLR8022 PROTEIN"/>
    <property type="match status" value="1"/>
</dbReference>
<keyword evidence="3" id="KW-1185">Reference proteome</keyword>
<feature type="region of interest" description="Disordered" evidence="1">
    <location>
        <begin position="22"/>
        <end position="41"/>
    </location>
</feature>
<dbReference type="Proteomes" id="UP001164390">
    <property type="component" value="Chromosome"/>
</dbReference>
<evidence type="ECO:0000313" key="3">
    <source>
        <dbReference type="Proteomes" id="UP001164390"/>
    </source>
</evidence>
<dbReference type="InterPro" id="IPR011051">
    <property type="entry name" value="RmlC_Cupin_sf"/>
</dbReference>
<dbReference type="SUPFAM" id="SSF51182">
    <property type="entry name" value="RmlC-like cupins"/>
    <property type="match status" value="1"/>
</dbReference>
<dbReference type="Gene3D" id="2.60.120.10">
    <property type="entry name" value="Jelly Rolls"/>
    <property type="match status" value="1"/>
</dbReference>
<proteinExistence type="predicted"/>
<organism evidence="2 3">
    <name type="scientific">Solicola gregarius</name>
    <dbReference type="NCBI Taxonomy" id="2908642"/>
    <lineage>
        <taxon>Bacteria</taxon>
        <taxon>Bacillati</taxon>
        <taxon>Actinomycetota</taxon>
        <taxon>Actinomycetes</taxon>
        <taxon>Propionibacteriales</taxon>
        <taxon>Nocardioidaceae</taxon>
        <taxon>Solicola</taxon>
    </lineage>
</organism>
<dbReference type="RefSeq" id="WP_271634087.1">
    <property type="nucleotide sequence ID" value="NZ_CP094970.1"/>
</dbReference>
<dbReference type="EMBL" id="CP094970">
    <property type="protein sequence ID" value="UYM05286.1"/>
    <property type="molecule type" value="Genomic_DNA"/>
</dbReference>
<sequence>MTTDVEATANLHETLRELRTTAQGAHSGRAAHKLTGGPDSHLTQTVIAMTAGTTLAEHENPGEATLLVLEGAVRLEAGDESWEGRNGDLLSVPDARHSLDALLDSAVLLTAVKRV</sequence>
<name>A0AA46THJ5_9ACTN</name>
<gene>
    <name evidence="2" type="ORF">L0C25_22690</name>
</gene>
<dbReference type="CDD" id="cd02230">
    <property type="entry name" value="cupin_HP0902-like"/>
    <property type="match status" value="1"/>
</dbReference>
<evidence type="ECO:0000256" key="1">
    <source>
        <dbReference type="SAM" id="MobiDB-lite"/>
    </source>
</evidence>
<reference evidence="2" key="1">
    <citation type="submission" date="2022-01" db="EMBL/GenBank/DDBJ databases">
        <title>Nocardioidaceae gen. sp. A5X3R13.</title>
        <authorList>
            <person name="Lopez Marin M.A."/>
            <person name="Uhlik O."/>
        </authorList>
    </citation>
    <scope>NUCLEOTIDE SEQUENCE</scope>
    <source>
        <strain evidence="2">A5X3R13</strain>
    </source>
</reference>
<dbReference type="InterPro" id="IPR014710">
    <property type="entry name" value="RmlC-like_jellyroll"/>
</dbReference>
<accession>A0AA46THJ5</accession>
<dbReference type="KEGG" id="sgrg:L0C25_22690"/>
<evidence type="ECO:0000313" key="2">
    <source>
        <dbReference type="EMBL" id="UYM05286.1"/>
    </source>
</evidence>